<sequence length="115" mass="12824">MLAMPVGSLSFGHRIMASSNWRSSRLLSFPRIVIGLSAAGSLDHLSRILTRYLDTLNCIESLVTSKAFATNKFKVSRSFNRPVLMGNCLIFVLRRDKYFNSKSSLIPLGRASKIT</sequence>
<protein>
    <submittedName>
        <fullName evidence="1">Uncharacterized protein</fullName>
    </submittedName>
</protein>
<evidence type="ECO:0000313" key="2">
    <source>
        <dbReference type="Proteomes" id="UP001567538"/>
    </source>
</evidence>
<comment type="caution">
    <text evidence="1">The sequence shown here is derived from an EMBL/GenBank/DDBJ whole genome shotgun (WGS) entry which is preliminary data.</text>
</comment>
<dbReference type="EMBL" id="JBEAFC010000009">
    <property type="protein sequence ID" value="KAL1541590.1"/>
    <property type="molecule type" value="Genomic_DNA"/>
</dbReference>
<evidence type="ECO:0000313" key="1">
    <source>
        <dbReference type="EMBL" id="KAL1541590.1"/>
    </source>
</evidence>
<organism evidence="1 2">
    <name type="scientific">Salvia divinorum</name>
    <name type="common">Maria pastora</name>
    <name type="synonym">Diviner's sage</name>
    <dbReference type="NCBI Taxonomy" id="28513"/>
    <lineage>
        <taxon>Eukaryota</taxon>
        <taxon>Viridiplantae</taxon>
        <taxon>Streptophyta</taxon>
        <taxon>Embryophyta</taxon>
        <taxon>Tracheophyta</taxon>
        <taxon>Spermatophyta</taxon>
        <taxon>Magnoliopsida</taxon>
        <taxon>eudicotyledons</taxon>
        <taxon>Gunneridae</taxon>
        <taxon>Pentapetalae</taxon>
        <taxon>asterids</taxon>
        <taxon>lamiids</taxon>
        <taxon>Lamiales</taxon>
        <taxon>Lamiaceae</taxon>
        <taxon>Nepetoideae</taxon>
        <taxon>Mentheae</taxon>
        <taxon>Salviinae</taxon>
        <taxon>Salvia</taxon>
        <taxon>Salvia subgen. Calosphace</taxon>
    </lineage>
</organism>
<reference evidence="1 2" key="1">
    <citation type="submission" date="2024-06" db="EMBL/GenBank/DDBJ databases">
        <title>A chromosome level genome sequence of Diviner's sage (Salvia divinorum).</title>
        <authorList>
            <person name="Ford S.A."/>
            <person name="Ro D.-K."/>
            <person name="Ness R.W."/>
            <person name="Phillips M.A."/>
        </authorList>
    </citation>
    <scope>NUCLEOTIDE SEQUENCE [LARGE SCALE GENOMIC DNA]</scope>
    <source>
        <strain evidence="1">SAF-2024a</strain>
        <tissue evidence="1">Leaf</tissue>
    </source>
</reference>
<dbReference type="AlphaFoldDB" id="A0ABD1GBT4"/>
<accession>A0ABD1GBT4</accession>
<keyword evidence="2" id="KW-1185">Reference proteome</keyword>
<name>A0ABD1GBT4_SALDI</name>
<proteinExistence type="predicted"/>
<gene>
    <name evidence="1" type="ORF">AAHA92_25791</name>
</gene>
<dbReference type="Proteomes" id="UP001567538">
    <property type="component" value="Unassembled WGS sequence"/>
</dbReference>